<gene>
    <name evidence="2" type="ORF">JHL18_16895</name>
</gene>
<feature type="transmembrane region" description="Helical" evidence="1">
    <location>
        <begin position="38"/>
        <end position="58"/>
    </location>
</feature>
<feature type="transmembrane region" description="Helical" evidence="1">
    <location>
        <begin position="12"/>
        <end position="31"/>
    </location>
</feature>
<sequence>MIGNFENNMFYGTLAIYFITNLVNTVIMYKCKRRQLKLLFAILPLPILFIYCTANILIFKSIVDISNPPFGTDYSGYFMGLVILAGFLMVVFYVVNIIYMLIFTLHKPYQ</sequence>
<feature type="transmembrane region" description="Helical" evidence="1">
    <location>
        <begin position="78"/>
        <end position="102"/>
    </location>
</feature>
<comment type="caution">
    <text evidence="2">The sequence shown here is derived from an EMBL/GenBank/DDBJ whole genome shotgun (WGS) entry which is preliminary data.</text>
</comment>
<dbReference type="RefSeq" id="WP_200271400.1">
    <property type="nucleotide sequence ID" value="NZ_JAENHN010000046.1"/>
</dbReference>
<keyword evidence="1" id="KW-0472">Membrane</keyword>
<proteinExistence type="predicted"/>
<name>A0ABS1ESE0_9CLOT</name>
<dbReference type="EMBL" id="JAENHN010000046">
    <property type="protein sequence ID" value="MBK1812303.1"/>
    <property type="molecule type" value="Genomic_DNA"/>
</dbReference>
<protein>
    <submittedName>
        <fullName evidence="2">Uncharacterized protein</fullName>
    </submittedName>
</protein>
<keyword evidence="3" id="KW-1185">Reference proteome</keyword>
<evidence type="ECO:0000313" key="2">
    <source>
        <dbReference type="EMBL" id="MBK1812303.1"/>
    </source>
</evidence>
<dbReference type="Proteomes" id="UP000596739">
    <property type="component" value="Unassembled WGS sequence"/>
</dbReference>
<reference evidence="3" key="1">
    <citation type="submission" date="2021-01" db="EMBL/GenBank/DDBJ databases">
        <title>Genome public.</title>
        <authorList>
            <person name="Liu C."/>
            <person name="Sun Q."/>
        </authorList>
    </citation>
    <scope>NUCLEOTIDE SEQUENCE [LARGE SCALE GENOMIC DNA]</scope>
    <source>
        <strain evidence="3">YIM B02505</strain>
    </source>
</reference>
<keyword evidence="1" id="KW-1133">Transmembrane helix</keyword>
<evidence type="ECO:0000313" key="3">
    <source>
        <dbReference type="Proteomes" id="UP000596739"/>
    </source>
</evidence>
<evidence type="ECO:0000256" key="1">
    <source>
        <dbReference type="SAM" id="Phobius"/>
    </source>
</evidence>
<accession>A0ABS1ESE0</accession>
<organism evidence="2 3">
    <name type="scientific">Clostridium yunnanense</name>
    <dbReference type="NCBI Taxonomy" id="2800325"/>
    <lineage>
        <taxon>Bacteria</taxon>
        <taxon>Bacillati</taxon>
        <taxon>Bacillota</taxon>
        <taxon>Clostridia</taxon>
        <taxon>Eubacteriales</taxon>
        <taxon>Clostridiaceae</taxon>
        <taxon>Clostridium</taxon>
    </lineage>
</organism>
<keyword evidence="1" id="KW-0812">Transmembrane</keyword>